<sequence>MAKSYKIDGATPSSRYRNEGELPSLELLEQRQEERMKKAKETPVVATESRIRIDVPDAAKRGDVSLTGKRKRTEGIEDSSTRCEEASSGDEQGDQGDLAEGSQEGQNKDPLGPMDGRTVEKGGQELVGQLLDIPEHTHEEPASNPYRDQEGSTKGRSRTDIPRHGTMPFVRRSAALPSPLFTGERH</sequence>
<keyword evidence="2" id="KW-1185">Reference proteome</keyword>
<protein>
    <submittedName>
        <fullName evidence="1">Uncharacterized protein</fullName>
    </submittedName>
</protein>
<reference evidence="2" key="1">
    <citation type="journal article" date="2023" name="Nat. Plants">
        <title>Single-cell RNA sequencing provides a high-resolution roadmap for understanding the multicellular compartmentation of specialized metabolism.</title>
        <authorList>
            <person name="Sun S."/>
            <person name="Shen X."/>
            <person name="Li Y."/>
            <person name="Li Y."/>
            <person name="Wang S."/>
            <person name="Li R."/>
            <person name="Zhang H."/>
            <person name="Shen G."/>
            <person name="Guo B."/>
            <person name="Wei J."/>
            <person name="Xu J."/>
            <person name="St-Pierre B."/>
            <person name="Chen S."/>
            <person name="Sun C."/>
        </authorList>
    </citation>
    <scope>NUCLEOTIDE SEQUENCE [LARGE SCALE GENOMIC DNA]</scope>
</reference>
<accession>A0ACC0AVU8</accession>
<evidence type="ECO:0000313" key="2">
    <source>
        <dbReference type="Proteomes" id="UP001060085"/>
    </source>
</evidence>
<dbReference type="EMBL" id="CM044705">
    <property type="protein sequence ID" value="KAI5664582.1"/>
    <property type="molecule type" value="Genomic_DNA"/>
</dbReference>
<name>A0ACC0AVU8_CATRO</name>
<proteinExistence type="predicted"/>
<dbReference type="Proteomes" id="UP001060085">
    <property type="component" value="Linkage Group LG05"/>
</dbReference>
<comment type="caution">
    <text evidence="1">The sequence shown here is derived from an EMBL/GenBank/DDBJ whole genome shotgun (WGS) entry which is preliminary data.</text>
</comment>
<gene>
    <name evidence="1" type="ORF">M9H77_23905</name>
</gene>
<evidence type="ECO:0000313" key="1">
    <source>
        <dbReference type="EMBL" id="KAI5664582.1"/>
    </source>
</evidence>
<organism evidence="1 2">
    <name type="scientific">Catharanthus roseus</name>
    <name type="common">Madagascar periwinkle</name>
    <name type="synonym">Vinca rosea</name>
    <dbReference type="NCBI Taxonomy" id="4058"/>
    <lineage>
        <taxon>Eukaryota</taxon>
        <taxon>Viridiplantae</taxon>
        <taxon>Streptophyta</taxon>
        <taxon>Embryophyta</taxon>
        <taxon>Tracheophyta</taxon>
        <taxon>Spermatophyta</taxon>
        <taxon>Magnoliopsida</taxon>
        <taxon>eudicotyledons</taxon>
        <taxon>Gunneridae</taxon>
        <taxon>Pentapetalae</taxon>
        <taxon>asterids</taxon>
        <taxon>lamiids</taxon>
        <taxon>Gentianales</taxon>
        <taxon>Apocynaceae</taxon>
        <taxon>Rauvolfioideae</taxon>
        <taxon>Vinceae</taxon>
        <taxon>Catharanthinae</taxon>
        <taxon>Catharanthus</taxon>
    </lineage>
</organism>